<comment type="caution">
    <text evidence="1">The sequence shown here is derived from an EMBL/GenBank/DDBJ whole genome shotgun (WGS) entry which is preliminary data.</text>
</comment>
<protein>
    <submittedName>
        <fullName evidence="1">Uncharacterized protein</fullName>
    </submittedName>
</protein>
<gene>
    <name evidence="1" type="ORF">LCGC14_2185200</name>
</gene>
<dbReference type="AlphaFoldDB" id="A0A0F9DLA8"/>
<name>A0A0F9DLA8_9ZZZZ</name>
<reference evidence="1" key="1">
    <citation type="journal article" date="2015" name="Nature">
        <title>Complex archaea that bridge the gap between prokaryotes and eukaryotes.</title>
        <authorList>
            <person name="Spang A."/>
            <person name="Saw J.H."/>
            <person name="Jorgensen S.L."/>
            <person name="Zaremba-Niedzwiedzka K."/>
            <person name="Martijn J."/>
            <person name="Lind A.E."/>
            <person name="van Eijk R."/>
            <person name="Schleper C."/>
            <person name="Guy L."/>
            <person name="Ettema T.J."/>
        </authorList>
    </citation>
    <scope>NUCLEOTIDE SEQUENCE</scope>
</reference>
<proteinExistence type="predicted"/>
<sequence>MPTPSGENVSYTVTYGLNRKAGKIKKVGTIFGYDINGDNIPEYEFIRRSCDSHNYAVYDSSHELLYLDSSRDKHIDSIVEDMNSIKKVWAMIPMCEQKKISV</sequence>
<organism evidence="1">
    <name type="scientific">marine sediment metagenome</name>
    <dbReference type="NCBI Taxonomy" id="412755"/>
    <lineage>
        <taxon>unclassified sequences</taxon>
        <taxon>metagenomes</taxon>
        <taxon>ecological metagenomes</taxon>
    </lineage>
</organism>
<dbReference type="EMBL" id="LAZR01028491">
    <property type="protein sequence ID" value="KKL62439.1"/>
    <property type="molecule type" value="Genomic_DNA"/>
</dbReference>
<accession>A0A0F9DLA8</accession>
<evidence type="ECO:0000313" key="1">
    <source>
        <dbReference type="EMBL" id="KKL62439.1"/>
    </source>
</evidence>